<keyword evidence="6 7" id="KW-0002">3D-structure</keyword>
<feature type="binding site" evidence="7">
    <location>
        <position position="224"/>
    </location>
    <ligand>
        <name>S-adenosyl-L-homocysteine</name>
        <dbReference type="ChEBI" id="CHEBI:57856"/>
    </ligand>
</feature>
<dbReference type="InterPro" id="IPR016461">
    <property type="entry name" value="COMT-like"/>
</dbReference>
<dbReference type="InterPro" id="IPR036388">
    <property type="entry name" value="WH-like_DNA-bd_sf"/>
</dbReference>
<keyword evidence="3" id="KW-0949">S-adenosyl-L-methionine</keyword>
<keyword evidence="2" id="KW-0808">Transferase</keyword>
<dbReference type="PDB" id="7WDW">
    <property type="method" value="X-ray"/>
    <property type="resolution" value="2.39 A"/>
    <property type="chains" value="A/B/C/D=1-343"/>
</dbReference>
<dbReference type="PANTHER" id="PTHR43712:SF2">
    <property type="entry name" value="O-METHYLTRANSFERASE CICE"/>
    <property type="match status" value="1"/>
</dbReference>
<dbReference type="GO" id="GO:0046983">
    <property type="term" value="F:protein dimerization activity"/>
    <property type="evidence" value="ECO:0007669"/>
    <property type="project" value="InterPro"/>
</dbReference>
<dbReference type="AlphaFoldDB" id="A0A979HMS9"/>
<sequence length="343" mass="36973">MTLLTNAEEISDIAFGFMGSKALFAALHHGVFTCLADGPLSVEEMAAATGLHPDRVQTLLTALASLGVVSAVEGRFANSPAAESFLVKGAKYDFGDYLRLQVDRQMYGLLDQIEDAIANNLPDDATSSYADWFSDPEQAKLYSNSQHAGSLGPARGLAKLIDLSGGKKLLDVGGGTGAFAITLCKAFADLAATIVDFPNVAALGKGYVEKAGLSDRIEYVIGDALRTEWPREQDAILMSYLFSGVAGDEHDSLLKRAYDHLVPGGRLLIHDFVVTADRTGPKLAALWQLQHTAFTPEARSLDDEWLAEQLKKTGFTDVKVGPMIPGMTMLAEAVRPEHHHHHH</sequence>
<feature type="domain" description="O-methyltransferase dimerisation" evidence="5">
    <location>
        <begin position="12"/>
        <end position="87"/>
    </location>
</feature>
<dbReference type="Pfam" id="PF00891">
    <property type="entry name" value="Methyltransf_2"/>
    <property type="match status" value="1"/>
</dbReference>
<feature type="binding site" evidence="7">
    <location>
        <position position="150"/>
    </location>
    <ligand>
        <name>S-adenosyl-L-homocysteine</name>
        <dbReference type="ChEBI" id="CHEBI:57856"/>
    </ligand>
</feature>
<dbReference type="InterPro" id="IPR001077">
    <property type="entry name" value="COMT_C"/>
</dbReference>
<name>A0A979HMS9_9PROT</name>
<dbReference type="GO" id="GO:0008171">
    <property type="term" value="F:O-methyltransferase activity"/>
    <property type="evidence" value="ECO:0007669"/>
    <property type="project" value="InterPro"/>
</dbReference>
<dbReference type="PANTHER" id="PTHR43712">
    <property type="entry name" value="PUTATIVE (AFU_ORTHOLOGUE AFUA_4G14580)-RELATED"/>
    <property type="match status" value="1"/>
</dbReference>
<dbReference type="InterPro" id="IPR029063">
    <property type="entry name" value="SAM-dependent_MTases_sf"/>
</dbReference>
<evidence type="ECO:0000256" key="1">
    <source>
        <dbReference type="ARBA" id="ARBA00022603"/>
    </source>
</evidence>
<accession>A0A979HMS9</accession>
<feature type="binding site" evidence="7">
    <location>
        <position position="196"/>
    </location>
    <ligand>
        <name>S-adenosyl-L-homocysteine</name>
        <dbReference type="ChEBI" id="CHEBI:57856"/>
    </ligand>
</feature>
<dbReference type="InterPro" id="IPR012967">
    <property type="entry name" value="COMT_dimerisation"/>
</dbReference>
<feature type="binding site" evidence="7">
    <location>
        <position position="223"/>
    </location>
    <ligand>
        <name>S-adenosyl-L-homocysteine</name>
        <dbReference type="ChEBI" id="CHEBI:57856"/>
    </ligand>
</feature>
<reference evidence="6 7" key="1">
    <citation type="journal article" date="2022" name="mLife">
        <title>Mechanistic insights into the key marine dimethylsulfoniopropionate synthesis enzyme DsyB/DSYB.</title>
        <authorList>
            <person name="Li C.Y."/>
            <person name="Crack J.C."/>
            <person name="Newton-Payne S."/>
            <person name="Murphy A.R.J."/>
            <person name="Chen X.L."/>
            <person name="Pinchbeck B.J."/>
            <person name="Zhou S."/>
            <person name="Williams B.T."/>
            <person name="Peng M."/>
            <person name="Zhang X.H."/>
            <person name="Chen Y."/>
        </authorList>
    </citation>
    <scope>X-RAY CRYSTALLOGRAPHY (2.39 ANGSTROMS) IN COMPLEX WITH S-ADENOSYL-L-HOMOCYSTEINE</scope>
    <source>
        <strain evidence="6">DSM 18348</strain>
    </source>
</reference>
<dbReference type="Gene3D" id="3.40.50.150">
    <property type="entry name" value="Vaccinia Virus protein VP39"/>
    <property type="match status" value="1"/>
</dbReference>
<dbReference type="InterPro" id="IPR036390">
    <property type="entry name" value="WH_DNA-bd_sf"/>
</dbReference>
<dbReference type="GO" id="GO:0032259">
    <property type="term" value="P:methylation"/>
    <property type="evidence" value="ECO:0007669"/>
    <property type="project" value="UniProtKB-KW"/>
</dbReference>
<dbReference type="CDD" id="cd02440">
    <property type="entry name" value="AdoMet_MTases"/>
    <property type="match status" value="1"/>
</dbReference>
<evidence type="ECO:0000259" key="5">
    <source>
        <dbReference type="Pfam" id="PF08100"/>
    </source>
</evidence>
<evidence type="ECO:0000259" key="4">
    <source>
        <dbReference type="Pfam" id="PF00891"/>
    </source>
</evidence>
<evidence type="ECO:0000256" key="2">
    <source>
        <dbReference type="ARBA" id="ARBA00022679"/>
    </source>
</evidence>
<evidence type="ECO:0000256" key="3">
    <source>
        <dbReference type="ARBA" id="ARBA00022691"/>
    </source>
</evidence>
<dbReference type="Gene3D" id="1.10.10.10">
    <property type="entry name" value="Winged helix-like DNA-binding domain superfamily/Winged helix DNA-binding domain"/>
    <property type="match status" value="1"/>
</dbReference>
<dbReference type="Pfam" id="PF08100">
    <property type="entry name" value="Dimerisation"/>
    <property type="match status" value="1"/>
</dbReference>
<dbReference type="SUPFAM" id="SSF53335">
    <property type="entry name" value="S-adenosyl-L-methionine-dependent methyltransferases"/>
    <property type="match status" value="1"/>
</dbReference>
<feature type="binding site" evidence="7">
    <location>
        <position position="142"/>
    </location>
    <ligand>
        <name>S-adenosyl-L-homocysteine</name>
        <dbReference type="ChEBI" id="CHEBI:57856"/>
    </ligand>
</feature>
<keyword evidence="1" id="KW-0489">Methyltransferase</keyword>
<dbReference type="PIRSF" id="PIRSF005739">
    <property type="entry name" value="O-mtase"/>
    <property type="match status" value="1"/>
</dbReference>
<proteinExistence type="evidence at protein level"/>
<dbReference type="PROSITE" id="PS51683">
    <property type="entry name" value="SAM_OMT_II"/>
    <property type="match status" value="1"/>
</dbReference>
<organism evidence="6">
    <name type="scientific">Nisaea denitrificans DSM 18348</name>
    <dbReference type="NCBI Taxonomy" id="1122607"/>
    <lineage>
        <taxon>Bacteria</taxon>
        <taxon>Pseudomonadati</taxon>
        <taxon>Pseudomonadota</taxon>
        <taxon>Alphaproteobacteria</taxon>
        <taxon>Rhodospirillales</taxon>
        <taxon>Thalassobaculaceae</taxon>
        <taxon>Nisaea</taxon>
    </lineage>
</organism>
<evidence type="ECO:0007829" key="7">
    <source>
        <dbReference type="PDB" id="7WDW"/>
    </source>
</evidence>
<dbReference type="SMR" id="A0A979HMS9"/>
<protein>
    <submittedName>
        <fullName evidence="6">DSYB</fullName>
    </submittedName>
</protein>
<dbReference type="SUPFAM" id="SSF46785">
    <property type="entry name" value="Winged helix' DNA-binding domain"/>
    <property type="match status" value="1"/>
</dbReference>
<feature type="domain" description="O-methyltransferase C-terminal" evidence="4">
    <location>
        <begin position="134"/>
        <end position="315"/>
    </location>
</feature>
<feature type="binding site" evidence="7">
    <location>
        <position position="146"/>
    </location>
    <ligand>
        <name>S-adenosyl-L-homocysteine</name>
        <dbReference type="ChEBI" id="CHEBI:57856"/>
    </ligand>
</feature>
<evidence type="ECO:0000313" key="6">
    <source>
        <dbReference type="PDB" id="7WDW"/>
    </source>
</evidence>
<feature type="binding site" evidence="7">
    <location>
        <position position="239"/>
    </location>
    <ligand>
        <name>S-adenosyl-L-homocysteine</name>
        <dbReference type="ChEBI" id="CHEBI:57856"/>
    </ligand>
</feature>